<feature type="region of interest" description="Disordered" evidence="1">
    <location>
        <begin position="1"/>
        <end position="22"/>
    </location>
</feature>
<evidence type="ECO:0000313" key="3">
    <source>
        <dbReference type="Proteomes" id="UP000696280"/>
    </source>
</evidence>
<protein>
    <submittedName>
        <fullName evidence="2">Uncharacterized protein</fullName>
    </submittedName>
</protein>
<reference evidence="2" key="1">
    <citation type="submission" date="2021-07" db="EMBL/GenBank/DDBJ databases">
        <authorList>
            <person name="Durling M."/>
        </authorList>
    </citation>
    <scope>NUCLEOTIDE SEQUENCE</scope>
</reference>
<feature type="region of interest" description="Disordered" evidence="1">
    <location>
        <begin position="85"/>
        <end position="124"/>
    </location>
</feature>
<organism evidence="2 3">
    <name type="scientific">Hymenoscyphus fraxineus</name>
    <dbReference type="NCBI Taxonomy" id="746836"/>
    <lineage>
        <taxon>Eukaryota</taxon>
        <taxon>Fungi</taxon>
        <taxon>Dikarya</taxon>
        <taxon>Ascomycota</taxon>
        <taxon>Pezizomycotina</taxon>
        <taxon>Leotiomycetes</taxon>
        <taxon>Helotiales</taxon>
        <taxon>Helotiaceae</taxon>
        <taxon>Hymenoscyphus</taxon>
    </lineage>
</organism>
<dbReference type="EMBL" id="CAJVRL010000074">
    <property type="protein sequence ID" value="CAG8956848.1"/>
    <property type="molecule type" value="Genomic_DNA"/>
</dbReference>
<keyword evidence="3" id="KW-1185">Reference proteome</keyword>
<dbReference type="Proteomes" id="UP000696280">
    <property type="component" value="Unassembled WGS sequence"/>
</dbReference>
<proteinExistence type="predicted"/>
<sequence length="143" mass="15179">MLVSSPGPLSGEKNGHLDEQCSVKNGDGDHAWCFEERGGVPEGTSKNLEGQSFEDGRVFARTGMSLTKIVFCGTWPGLGRAASIQGSGLKAQAQGSRLRAPGSSTSEQIDADTNSPKDPQNAWPRQFARCPSVWAEMVDVIGV</sequence>
<accession>A0A9N9L289</accession>
<dbReference type="AlphaFoldDB" id="A0A9N9L289"/>
<evidence type="ECO:0000256" key="1">
    <source>
        <dbReference type="SAM" id="MobiDB-lite"/>
    </source>
</evidence>
<gene>
    <name evidence="2" type="ORF">HYFRA_00012303</name>
</gene>
<comment type="caution">
    <text evidence="2">The sequence shown here is derived from an EMBL/GenBank/DDBJ whole genome shotgun (WGS) entry which is preliminary data.</text>
</comment>
<name>A0A9N9L289_9HELO</name>
<feature type="compositionally biased region" description="Polar residues" evidence="1">
    <location>
        <begin position="102"/>
        <end position="118"/>
    </location>
</feature>
<evidence type="ECO:0000313" key="2">
    <source>
        <dbReference type="EMBL" id="CAG8956848.1"/>
    </source>
</evidence>
<feature type="compositionally biased region" description="Basic and acidic residues" evidence="1">
    <location>
        <begin position="13"/>
        <end position="22"/>
    </location>
</feature>